<name>A0A0R3RJY5_9BILA</name>
<dbReference type="WBParaSite" id="EEL_0000179401-mRNA-1">
    <property type="protein sequence ID" value="EEL_0000179401-mRNA-1"/>
    <property type="gene ID" value="EEL_0000179401"/>
</dbReference>
<evidence type="ECO:0000313" key="3">
    <source>
        <dbReference type="WBParaSite" id="EEL_0000179401-mRNA-1"/>
    </source>
</evidence>
<evidence type="ECO:0000256" key="1">
    <source>
        <dbReference type="SAM" id="MobiDB-lite"/>
    </source>
</evidence>
<feature type="region of interest" description="Disordered" evidence="1">
    <location>
        <begin position="348"/>
        <end position="370"/>
    </location>
</feature>
<feature type="compositionally biased region" description="Polar residues" evidence="1">
    <location>
        <begin position="348"/>
        <end position="357"/>
    </location>
</feature>
<feature type="compositionally biased region" description="Polar residues" evidence="1">
    <location>
        <begin position="572"/>
        <end position="585"/>
    </location>
</feature>
<keyword evidence="2" id="KW-1185">Reference proteome</keyword>
<accession>A0A0R3RJY5</accession>
<protein>
    <submittedName>
        <fullName evidence="3">Polyhomeotic-like protein 2</fullName>
    </submittedName>
</protein>
<proteinExistence type="predicted"/>
<feature type="compositionally biased region" description="Low complexity" evidence="1">
    <location>
        <begin position="358"/>
        <end position="370"/>
    </location>
</feature>
<evidence type="ECO:0000313" key="2">
    <source>
        <dbReference type="Proteomes" id="UP000050640"/>
    </source>
</evidence>
<feature type="compositionally biased region" description="Polar residues" evidence="1">
    <location>
        <begin position="1"/>
        <end position="15"/>
    </location>
</feature>
<dbReference type="Proteomes" id="UP000050640">
    <property type="component" value="Unplaced"/>
</dbReference>
<feature type="region of interest" description="Disordered" evidence="1">
    <location>
        <begin position="1"/>
        <end position="24"/>
    </location>
</feature>
<feature type="region of interest" description="Disordered" evidence="1">
    <location>
        <begin position="566"/>
        <end position="585"/>
    </location>
</feature>
<dbReference type="AlphaFoldDB" id="A0A0R3RJY5"/>
<feature type="region of interest" description="Disordered" evidence="1">
    <location>
        <begin position="517"/>
        <end position="538"/>
    </location>
</feature>
<feature type="compositionally biased region" description="Polar residues" evidence="1">
    <location>
        <begin position="517"/>
        <end position="531"/>
    </location>
</feature>
<reference evidence="3" key="1">
    <citation type="submission" date="2017-02" db="UniProtKB">
        <authorList>
            <consortium name="WormBaseParasite"/>
        </authorList>
    </citation>
    <scope>IDENTIFICATION</scope>
</reference>
<organism evidence="2 3">
    <name type="scientific">Elaeophora elaphi</name>
    <dbReference type="NCBI Taxonomy" id="1147741"/>
    <lineage>
        <taxon>Eukaryota</taxon>
        <taxon>Metazoa</taxon>
        <taxon>Ecdysozoa</taxon>
        <taxon>Nematoda</taxon>
        <taxon>Chromadorea</taxon>
        <taxon>Rhabditida</taxon>
        <taxon>Spirurina</taxon>
        <taxon>Spiruromorpha</taxon>
        <taxon>Filarioidea</taxon>
        <taxon>Onchocercidae</taxon>
        <taxon>Elaeophora</taxon>
    </lineage>
</organism>
<sequence>MSEQSPTSVSETPNGSREPEQVGGAEIAAVSREIIQNIFTEGIYELLARPSSSLTYAQQLCLQTLLQQALERSQQRHPNENQCIFQLPAQTNQQSSRISQQSYEEQLQSLRLSPQQVQQLQMIIAGNTNGQMLGQISQLQANSNALPTESQQSNVESIEALILQPSLQLAQNIQFQNQQGNHLFTELSQQANQHLQSQQCLLNESRQQLLQLSQQVPILSLQQSLQQPLLLQILQQSSTASPQQQCPQQNQHPLLQIPQQVVLQSVSVQPSLQQVQQSTQQLLAQSYQRSAQVFQASSNHGTSSILHEIPRGTSQIAQQLQSNQPSILFDESLSQNIQQTLRQMFQQSMVPESRGTNSGSSESASLLAQLVQQQQQQSNQQQIVQQAQAQGARAHLINCGSMGVPLGILQISESQLHPCRQPPEAVPNPIEVPDVSLLDLPPQHLMRIIQQRPYTGQSNRESVMQSFRQLRRKSFMQARKIGFAPLSQLPPHQRAQELLNQQSSAALHQESCLCSHSPENQTQHLSSKTTVSSNSNGASSAWNQRLIAALSIANANQLATTVAAEGHDDDNSVNGEENSNSCLGAEANTSSKNNFLKFIRKF</sequence>